<feature type="domain" description="OmpA-like" evidence="7">
    <location>
        <begin position="166"/>
        <end position="283"/>
    </location>
</feature>
<comment type="caution">
    <text evidence="8">The sequence shown here is derived from an EMBL/GenBank/DDBJ whole genome shotgun (WGS) entry which is preliminary data.</text>
</comment>
<organism evidence="8 9">
    <name type="scientific">Undibacterium jejuense</name>
    <dbReference type="NCBI Taxonomy" id="1344949"/>
    <lineage>
        <taxon>Bacteria</taxon>
        <taxon>Pseudomonadati</taxon>
        <taxon>Pseudomonadota</taxon>
        <taxon>Betaproteobacteria</taxon>
        <taxon>Burkholderiales</taxon>
        <taxon>Oxalobacteraceae</taxon>
        <taxon>Undibacterium</taxon>
    </lineage>
</organism>
<dbReference type="InterPro" id="IPR025511">
    <property type="entry name" value="DUF4398"/>
</dbReference>
<proteinExistence type="predicted"/>
<evidence type="ECO:0000313" key="8">
    <source>
        <dbReference type="EMBL" id="MBC3863358.1"/>
    </source>
</evidence>
<dbReference type="RefSeq" id="WP_186913305.1">
    <property type="nucleotide sequence ID" value="NZ_JACOFV010000014.1"/>
</dbReference>
<protein>
    <submittedName>
        <fullName evidence="8">OmpA family protein</fullName>
    </submittedName>
</protein>
<name>A0A923HJ43_9BURK</name>
<dbReference type="EMBL" id="JACOFV010000014">
    <property type="protein sequence ID" value="MBC3863358.1"/>
    <property type="molecule type" value="Genomic_DNA"/>
</dbReference>
<dbReference type="Pfam" id="PF14346">
    <property type="entry name" value="DUF4398"/>
    <property type="match status" value="1"/>
</dbReference>
<dbReference type="InterPro" id="IPR006690">
    <property type="entry name" value="OMPA-like_CS"/>
</dbReference>
<keyword evidence="6" id="KW-0732">Signal</keyword>
<dbReference type="PANTHER" id="PTHR30329:SF21">
    <property type="entry name" value="LIPOPROTEIN YIAD-RELATED"/>
    <property type="match status" value="1"/>
</dbReference>
<evidence type="ECO:0000256" key="4">
    <source>
        <dbReference type="PROSITE-ProRule" id="PRU00473"/>
    </source>
</evidence>
<dbReference type="InterPro" id="IPR006664">
    <property type="entry name" value="OMP_bac"/>
</dbReference>
<evidence type="ECO:0000256" key="5">
    <source>
        <dbReference type="SAM" id="MobiDB-lite"/>
    </source>
</evidence>
<evidence type="ECO:0000256" key="6">
    <source>
        <dbReference type="SAM" id="SignalP"/>
    </source>
</evidence>
<dbReference type="AlphaFoldDB" id="A0A923HJ43"/>
<dbReference type="Proteomes" id="UP000634011">
    <property type="component" value="Unassembled WGS sequence"/>
</dbReference>
<dbReference type="PROSITE" id="PS51123">
    <property type="entry name" value="OMPA_2"/>
    <property type="match status" value="1"/>
</dbReference>
<feature type="compositionally biased region" description="Basic and acidic residues" evidence="5">
    <location>
        <begin position="108"/>
        <end position="125"/>
    </location>
</feature>
<evidence type="ECO:0000256" key="3">
    <source>
        <dbReference type="ARBA" id="ARBA00023237"/>
    </source>
</evidence>
<dbReference type="PRINTS" id="PR01021">
    <property type="entry name" value="OMPADOMAIN"/>
</dbReference>
<evidence type="ECO:0000256" key="2">
    <source>
        <dbReference type="ARBA" id="ARBA00023136"/>
    </source>
</evidence>
<dbReference type="PROSITE" id="PS51257">
    <property type="entry name" value="PROKAR_LIPOPROTEIN"/>
    <property type="match status" value="1"/>
</dbReference>
<keyword evidence="3" id="KW-0998">Cell outer membrane</keyword>
<evidence type="ECO:0000256" key="1">
    <source>
        <dbReference type="ARBA" id="ARBA00004442"/>
    </source>
</evidence>
<dbReference type="SUPFAM" id="SSF103088">
    <property type="entry name" value="OmpA-like"/>
    <property type="match status" value="1"/>
</dbReference>
<dbReference type="InterPro" id="IPR036737">
    <property type="entry name" value="OmpA-like_sf"/>
</dbReference>
<reference evidence="8" key="1">
    <citation type="submission" date="2020-08" db="EMBL/GenBank/DDBJ databases">
        <title>Novel species isolated from subtropical streams in China.</title>
        <authorList>
            <person name="Lu H."/>
        </authorList>
    </citation>
    <scope>NUCLEOTIDE SEQUENCE</scope>
    <source>
        <strain evidence="8">KACC 12607</strain>
    </source>
</reference>
<dbReference type="PRINTS" id="PR01023">
    <property type="entry name" value="NAFLGMOTY"/>
</dbReference>
<gene>
    <name evidence="8" type="ORF">H8K32_14735</name>
</gene>
<keyword evidence="2 4" id="KW-0472">Membrane</keyword>
<evidence type="ECO:0000313" key="9">
    <source>
        <dbReference type="Proteomes" id="UP000634011"/>
    </source>
</evidence>
<accession>A0A923HJ43</accession>
<dbReference type="InterPro" id="IPR050330">
    <property type="entry name" value="Bact_OuterMem_StrucFunc"/>
</dbReference>
<comment type="subcellular location">
    <subcellularLocation>
        <location evidence="1">Cell outer membrane</location>
    </subcellularLocation>
</comment>
<dbReference type="InterPro" id="IPR006665">
    <property type="entry name" value="OmpA-like"/>
</dbReference>
<evidence type="ECO:0000259" key="7">
    <source>
        <dbReference type="PROSITE" id="PS51123"/>
    </source>
</evidence>
<feature type="signal peptide" evidence="6">
    <location>
        <begin position="1"/>
        <end position="19"/>
    </location>
</feature>
<keyword evidence="9" id="KW-1185">Reference proteome</keyword>
<feature type="chain" id="PRO_5036789091" evidence="6">
    <location>
        <begin position="20"/>
        <end position="289"/>
    </location>
</feature>
<dbReference type="Gene3D" id="3.30.1330.60">
    <property type="entry name" value="OmpA-like domain"/>
    <property type="match status" value="1"/>
</dbReference>
<dbReference type="PROSITE" id="PS01068">
    <property type="entry name" value="OMPA_1"/>
    <property type="match status" value="1"/>
</dbReference>
<dbReference type="CDD" id="cd07185">
    <property type="entry name" value="OmpA_C-like"/>
    <property type="match status" value="1"/>
</dbReference>
<feature type="region of interest" description="Disordered" evidence="5">
    <location>
        <begin position="98"/>
        <end position="125"/>
    </location>
</feature>
<dbReference type="GO" id="GO:0009279">
    <property type="term" value="C:cell outer membrane"/>
    <property type="evidence" value="ECO:0007669"/>
    <property type="project" value="UniProtKB-SubCell"/>
</dbReference>
<dbReference type="PANTHER" id="PTHR30329">
    <property type="entry name" value="STATOR ELEMENT OF FLAGELLAR MOTOR COMPLEX"/>
    <property type="match status" value="1"/>
</dbReference>
<dbReference type="Pfam" id="PF00691">
    <property type="entry name" value="OmpA"/>
    <property type="match status" value="1"/>
</dbReference>
<sequence>MNKISMTPGALLMVAMLTACSTAPRSTSLLDNTRQQYQMAQNNPRIAQLAPIEMRQADDAMVLANNAASNNESREEIDKLAYLAGKKIDIAKEAAKQKNAENKIANAGKERDEMRLDQRTQEANQEKNRADQAVYAAQVAQANTQTAQQNVTALSVELVDLKAKNTDRGIVITLGDLLFGTNDARLNPDGMRELQKLATVLQVHQQQTLLIEGHTDSTGGSAYNLQLSERRANAVSSALQLMGVQRARITMHGYGEQFPLLDNSTAENRQMNRRVEIILSDDAGHIVNR</sequence>